<dbReference type="Gene3D" id="1.20.1260.100">
    <property type="entry name" value="TspO/MBR protein"/>
    <property type="match status" value="1"/>
</dbReference>
<sequence>MSVWVVRLAFLVLVMGGGILIGTTTAPGSWYADLNKPFFNPPNWIFGPVWTVLYVLIAMVGWRQFEGRRSGAETGAVMRLWWAQLGLNFLWSPAFFVMKLPWLALIVIGALWVVLVFLIRSTARTDQVSTWALLPYLAWVSFALLLNLSIAVLN</sequence>
<proteinExistence type="inferred from homology"/>
<protein>
    <submittedName>
        <fullName evidence="7">TspO/MBR related protein</fullName>
    </submittedName>
</protein>
<comment type="caution">
    <text evidence="7">The sequence shown here is derived from an EMBL/GenBank/DDBJ whole genome shotgun (WGS) entry which is preliminary data.</text>
</comment>
<dbReference type="OrthoDB" id="9795496at2"/>
<dbReference type="GO" id="GO:0016020">
    <property type="term" value="C:membrane"/>
    <property type="evidence" value="ECO:0007669"/>
    <property type="project" value="UniProtKB-SubCell"/>
</dbReference>
<dbReference type="PANTHER" id="PTHR10057:SF0">
    <property type="entry name" value="TRANSLOCATOR PROTEIN"/>
    <property type="match status" value="1"/>
</dbReference>
<dbReference type="Proteomes" id="UP000240418">
    <property type="component" value="Unassembled WGS sequence"/>
</dbReference>
<reference evidence="7 8" key="1">
    <citation type="submission" date="2018-03" db="EMBL/GenBank/DDBJ databases">
        <title>Genomic Encyclopedia of Archaeal and Bacterial Type Strains, Phase II (KMG-II): from individual species to whole genera.</title>
        <authorList>
            <person name="Goeker M."/>
        </authorList>
    </citation>
    <scope>NUCLEOTIDE SEQUENCE [LARGE SCALE GENOMIC DNA]</scope>
    <source>
        <strain evidence="7 8">DSM 100673</strain>
    </source>
</reference>
<dbReference type="InterPro" id="IPR004307">
    <property type="entry name" value="TspO_MBR"/>
</dbReference>
<keyword evidence="4 6" id="KW-1133">Transmembrane helix</keyword>
<evidence type="ECO:0000256" key="1">
    <source>
        <dbReference type="ARBA" id="ARBA00004141"/>
    </source>
</evidence>
<evidence type="ECO:0000256" key="3">
    <source>
        <dbReference type="ARBA" id="ARBA00022692"/>
    </source>
</evidence>
<evidence type="ECO:0000256" key="2">
    <source>
        <dbReference type="ARBA" id="ARBA00007524"/>
    </source>
</evidence>
<evidence type="ECO:0000256" key="4">
    <source>
        <dbReference type="ARBA" id="ARBA00022989"/>
    </source>
</evidence>
<comment type="similarity">
    <text evidence="2">Belongs to the TspO/BZRP family.</text>
</comment>
<feature type="transmembrane region" description="Helical" evidence="6">
    <location>
        <begin position="131"/>
        <end position="153"/>
    </location>
</feature>
<keyword evidence="8" id="KW-1185">Reference proteome</keyword>
<dbReference type="PIRSF" id="PIRSF005859">
    <property type="entry name" value="PBR"/>
    <property type="match status" value="1"/>
</dbReference>
<dbReference type="FunFam" id="1.20.1260.100:FF:000001">
    <property type="entry name" value="translocator protein 2"/>
    <property type="match status" value="1"/>
</dbReference>
<feature type="transmembrane region" description="Helical" evidence="6">
    <location>
        <begin position="44"/>
        <end position="65"/>
    </location>
</feature>
<accession>A0A2P8FD09</accession>
<dbReference type="InterPro" id="IPR038330">
    <property type="entry name" value="TspO/MBR-related_sf"/>
</dbReference>
<evidence type="ECO:0000313" key="7">
    <source>
        <dbReference type="EMBL" id="PSL19597.1"/>
    </source>
</evidence>
<dbReference type="Pfam" id="PF03073">
    <property type="entry name" value="TspO_MBR"/>
    <property type="match status" value="1"/>
</dbReference>
<dbReference type="GO" id="GO:0033013">
    <property type="term" value="P:tetrapyrrole metabolic process"/>
    <property type="evidence" value="ECO:0007669"/>
    <property type="project" value="UniProtKB-ARBA"/>
</dbReference>
<feature type="transmembrane region" description="Helical" evidence="6">
    <location>
        <begin position="77"/>
        <end position="96"/>
    </location>
</feature>
<keyword evidence="3 6" id="KW-0812">Transmembrane</keyword>
<evidence type="ECO:0000313" key="8">
    <source>
        <dbReference type="Proteomes" id="UP000240418"/>
    </source>
</evidence>
<organism evidence="7 8">
    <name type="scientific">Shimia abyssi</name>
    <dbReference type="NCBI Taxonomy" id="1662395"/>
    <lineage>
        <taxon>Bacteria</taxon>
        <taxon>Pseudomonadati</taxon>
        <taxon>Pseudomonadota</taxon>
        <taxon>Alphaproteobacteria</taxon>
        <taxon>Rhodobacterales</taxon>
        <taxon>Roseobacteraceae</taxon>
    </lineage>
</organism>
<name>A0A2P8FD09_9RHOB</name>
<evidence type="ECO:0000256" key="6">
    <source>
        <dbReference type="SAM" id="Phobius"/>
    </source>
</evidence>
<dbReference type="AlphaFoldDB" id="A0A2P8FD09"/>
<comment type="subcellular location">
    <subcellularLocation>
        <location evidence="1">Membrane</location>
        <topology evidence="1">Multi-pass membrane protein</topology>
    </subcellularLocation>
</comment>
<dbReference type="CDD" id="cd15904">
    <property type="entry name" value="TSPO_MBR"/>
    <property type="match status" value="1"/>
</dbReference>
<keyword evidence="5 6" id="KW-0472">Membrane</keyword>
<feature type="transmembrane region" description="Helical" evidence="6">
    <location>
        <begin position="102"/>
        <end position="119"/>
    </location>
</feature>
<dbReference type="PANTHER" id="PTHR10057">
    <property type="entry name" value="PERIPHERAL-TYPE BENZODIAZEPINE RECEPTOR"/>
    <property type="match status" value="1"/>
</dbReference>
<gene>
    <name evidence="7" type="ORF">CLV88_10519</name>
</gene>
<dbReference type="EMBL" id="PYGJ01000005">
    <property type="protein sequence ID" value="PSL19597.1"/>
    <property type="molecule type" value="Genomic_DNA"/>
</dbReference>
<dbReference type="RefSeq" id="WP_106608270.1">
    <property type="nucleotide sequence ID" value="NZ_PYGJ01000005.1"/>
</dbReference>
<evidence type="ECO:0000256" key="5">
    <source>
        <dbReference type="ARBA" id="ARBA00023136"/>
    </source>
</evidence>